<evidence type="ECO:0000256" key="5">
    <source>
        <dbReference type="SAM" id="Phobius"/>
    </source>
</evidence>
<protein>
    <submittedName>
        <fullName evidence="6">Thiosulfate dehydrogenase [quinone] large subunit</fullName>
    </submittedName>
</protein>
<evidence type="ECO:0000313" key="7">
    <source>
        <dbReference type="Proteomes" id="UP000198964"/>
    </source>
</evidence>
<feature type="transmembrane region" description="Helical" evidence="5">
    <location>
        <begin position="95"/>
        <end position="114"/>
    </location>
</feature>
<sequence length="167" mass="18344">MKYETNYTKLQTYSLVLLRWLIGWHILYEGIAKLLNPDWSSLGFLQQAQGIMSGFAGWVTSHPTVLSTVDFLNTWGLIAIGVGLLLGICARTAAWAGAILVFTYYLTCPPLIGVEYARPVDGNNLIVDKTLFESIALVVLAVFPTSAVVGLDAIIQRLRTRRNGGVK</sequence>
<accession>A0A1I2JTW1</accession>
<reference evidence="6 7" key="1">
    <citation type="submission" date="2016-10" db="EMBL/GenBank/DDBJ databases">
        <authorList>
            <person name="de Groot N.N."/>
        </authorList>
    </citation>
    <scope>NUCLEOTIDE SEQUENCE [LARGE SCALE GENOMIC DNA]</scope>
    <source>
        <strain evidence="6 7">CGMCC 1.9156</strain>
    </source>
</reference>
<gene>
    <name evidence="6" type="ORF">SAMN05216283_10996</name>
</gene>
<comment type="subcellular location">
    <subcellularLocation>
        <location evidence="1">Membrane</location>
        <topology evidence="1">Multi-pass membrane protein</topology>
    </subcellularLocation>
</comment>
<organism evidence="6 7">
    <name type="scientific">Sunxiuqinia elliptica</name>
    <dbReference type="NCBI Taxonomy" id="655355"/>
    <lineage>
        <taxon>Bacteria</taxon>
        <taxon>Pseudomonadati</taxon>
        <taxon>Bacteroidota</taxon>
        <taxon>Bacteroidia</taxon>
        <taxon>Marinilabiliales</taxon>
        <taxon>Prolixibacteraceae</taxon>
        <taxon>Sunxiuqinia</taxon>
    </lineage>
</organism>
<dbReference type="InterPro" id="IPR032808">
    <property type="entry name" value="DoxX"/>
</dbReference>
<proteinExistence type="predicted"/>
<dbReference type="RefSeq" id="WP_093920782.1">
    <property type="nucleotide sequence ID" value="NZ_FONW01000009.1"/>
</dbReference>
<dbReference type="GO" id="GO:0016020">
    <property type="term" value="C:membrane"/>
    <property type="evidence" value="ECO:0007669"/>
    <property type="project" value="UniProtKB-SubCell"/>
</dbReference>
<evidence type="ECO:0000256" key="2">
    <source>
        <dbReference type="ARBA" id="ARBA00022692"/>
    </source>
</evidence>
<keyword evidence="3 5" id="KW-1133">Transmembrane helix</keyword>
<dbReference type="Pfam" id="PF07681">
    <property type="entry name" value="DoxX"/>
    <property type="match status" value="1"/>
</dbReference>
<dbReference type="Proteomes" id="UP000198964">
    <property type="component" value="Unassembled WGS sequence"/>
</dbReference>
<evidence type="ECO:0000256" key="1">
    <source>
        <dbReference type="ARBA" id="ARBA00004141"/>
    </source>
</evidence>
<feature type="transmembrane region" description="Helical" evidence="5">
    <location>
        <begin position="12"/>
        <end position="31"/>
    </location>
</feature>
<feature type="transmembrane region" description="Helical" evidence="5">
    <location>
        <begin position="71"/>
        <end position="88"/>
    </location>
</feature>
<keyword evidence="2 5" id="KW-0812">Transmembrane</keyword>
<keyword evidence="7" id="KW-1185">Reference proteome</keyword>
<keyword evidence="4 5" id="KW-0472">Membrane</keyword>
<evidence type="ECO:0000256" key="4">
    <source>
        <dbReference type="ARBA" id="ARBA00023136"/>
    </source>
</evidence>
<dbReference type="STRING" id="655355.SAMN05216283_10996"/>
<dbReference type="AlphaFoldDB" id="A0A1I2JTW1"/>
<feature type="transmembrane region" description="Helical" evidence="5">
    <location>
        <begin position="134"/>
        <end position="155"/>
    </location>
</feature>
<evidence type="ECO:0000256" key="3">
    <source>
        <dbReference type="ARBA" id="ARBA00022989"/>
    </source>
</evidence>
<dbReference type="EMBL" id="FONW01000009">
    <property type="protein sequence ID" value="SFF56171.1"/>
    <property type="molecule type" value="Genomic_DNA"/>
</dbReference>
<name>A0A1I2JTW1_9BACT</name>
<evidence type="ECO:0000313" key="6">
    <source>
        <dbReference type="EMBL" id="SFF56171.1"/>
    </source>
</evidence>